<dbReference type="SUPFAM" id="SSF57798">
    <property type="entry name" value="Casein kinase II beta subunit"/>
    <property type="match status" value="1"/>
</dbReference>
<dbReference type="InterPro" id="IPR000511">
    <property type="entry name" value="Holocyt_c/c1_synthase"/>
</dbReference>
<dbReference type="GO" id="GO:0046872">
    <property type="term" value="F:metal ion binding"/>
    <property type="evidence" value="ECO:0007669"/>
    <property type="project" value="UniProtKB-KW"/>
</dbReference>
<comment type="similarity">
    <text evidence="3">Belongs to the cytochrome c-type heme lyase family.</text>
</comment>
<dbReference type="GO" id="GO:0019887">
    <property type="term" value="F:protein kinase regulator activity"/>
    <property type="evidence" value="ECO:0007669"/>
    <property type="project" value="InterPro"/>
</dbReference>
<protein>
    <recommendedName>
        <fullName evidence="11">Casein kinase II subunit beta</fullName>
        <shortName evidence="11">CK II beta</shortName>
    </recommendedName>
</protein>
<comment type="subunit">
    <text evidence="11">Tetramer of two alpha and two beta subunits.</text>
</comment>
<reference evidence="13 14" key="1">
    <citation type="submission" date="2020-04" db="EMBL/GenBank/DDBJ databases">
        <title>Perkinsus olseni comparative genomics.</title>
        <authorList>
            <person name="Bogema D.R."/>
        </authorList>
    </citation>
    <scope>NUCLEOTIDE SEQUENCE [LARGE SCALE GENOMIC DNA]</scope>
    <source>
        <strain evidence="13">ATCC PRA-31</strain>
    </source>
</reference>
<evidence type="ECO:0000256" key="11">
    <source>
        <dbReference type="RuleBase" id="RU361268"/>
    </source>
</evidence>
<dbReference type="PRINTS" id="PR00472">
    <property type="entry name" value="CASNKINASEII"/>
</dbReference>
<dbReference type="GO" id="GO:0016780">
    <property type="term" value="F:phosphotransferase activity, for other substituted phosphate groups"/>
    <property type="evidence" value="ECO:0007669"/>
    <property type="project" value="InterPro"/>
</dbReference>
<sequence length="1085" mass="122547">MFKYPSEDQFYKTVKRKGHAVEADDMRTVVAIHNAVNERAWHQIKEVEDRLHGRVCAKEALRLVKFVGRPGEVSPKSRIMRLLGGWTEPFDRHDWYIDRCGTTVRYVVDFYDGRPPEGTAHLPLSQQPVSIFVDARPAVSTLNDDSCSYDCGWIAWYCSLKGHEMFSEVDEDYIRDAFNLYGLRAKVQFYDHALEMILSDERPDEEDLADNDFLEIYREAVDLYGLIHARYCLTPRGLSVVKEKYLRGDYGTCPRVYCNGQHVLPTGRVGEELRVEPVKLYCPKCEQLYVPRQKHAHLDGAYFGASLPSLFFQTFPKLIPAEVPVYFEPRVFGFKVHNRPSVVLKKLQNDVAKGASYIDFHGCSNAAAVRFAMVNSLLILTDWLDGFLAVRLRQKSIFGATLDVVADIFLRSLLWFRFTLDVIATYWSLRFIFTAISLSIISLEWSCCVASQMTAAYTGRPWKGFQGQQSAAEGFTSTYSPFVERVLKNGLKSPLGAWAVIGLYGTPACGLLVATSPDGHAAAAVLPHWVLTSILLPFCITGRVIAFVAELAIIHNWMRLVGIAIDIRMGGFQGDVPFGRMKFRGETAKGEPKIIDIEQTMWVCANSVRYIRTEFGPFDAQEIQQCYYPIRWSKPAHEKLKDAYSSFSILGSEPKKPPALRHLIRVCLVSGYWSVFLGRRRDDLKRNGYVLTHPVFMEKAQTLSLRSLPKQLSRGQVDEKLEGRRPILPLASTAAATATRSGSPYQTRPLVDIEELPLGFLTDTQETDRFYTVCFTLQTGESGWSRLGTKREGQYNLNYSRFDDVGEESREEASQEGGEKAAIAGHVPPELKEALRLMESGDPTAKKRANELALLAVERGGPEIRKRFEEALALSTDATNQDGSIKAASSILKKKLDATREELKAIDEKIEAARRCTTPEDFFELLKESGIQDKGDIQRAIGDPQFFSELINRRTLPKEDPKVAKILNLVEECTESQEAAETVPMREKTIEPAWQQADHTVQYLTDEKTGKMRGACITVDVSGIKSIEDVELDVSKCYIRIRATPIRKVLNLGPFNFELNIDTVEAKLRRKHGKLLVTVRPRMRD</sequence>
<dbReference type="Gene3D" id="1.20.120.1760">
    <property type="match status" value="1"/>
</dbReference>
<dbReference type="SMART" id="SM01085">
    <property type="entry name" value="CK_II_beta"/>
    <property type="match status" value="1"/>
</dbReference>
<evidence type="ECO:0000256" key="8">
    <source>
        <dbReference type="ARBA" id="ARBA00023128"/>
    </source>
</evidence>
<evidence type="ECO:0000313" key="14">
    <source>
        <dbReference type="Proteomes" id="UP000572268"/>
    </source>
</evidence>
<keyword evidence="7" id="KW-0408">Iron</keyword>
<organism evidence="13 14">
    <name type="scientific">Perkinsus olseni</name>
    <name type="common">Perkinsus atlanticus</name>
    <dbReference type="NCBI Taxonomy" id="32597"/>
    <lineage>
        <taxon>Eukaryota</taxon>
        <taxon>Sar</taxon>
        <taxon>Alveolata</taxon>
        <taxon>Perkinsozoa</taxon>
        <taxon>Perkinsea</taxon>
        <taxon>Perkinsida</taxon>
        <taxon>Perkinsidae</taxon>
        <taxon>Perkinsus</taxon>
    </lineage>
</organism>
<dbReference type="InterPro" id="IPR035991">
    <property type="entry name" value="Casein_kinase_II_beta-like"/>
</dbReference>
<dbReference type="PANTHER" id="PTHR11740">
    <property type="entry name" value="CASEIN KINASE II SUBUNIT BETA"/>
    <property type="match status" value="1"/>
</dbReference>
<evidence type="ECO:0000256" key="4">
    <source>
        <dbReference type="ARBA" id="ARBA00022617"/>
    </source>
</evidence>
<evidence type="ECO:0000256" key="3">
    <source>
        <dbReference type="ARBA" id="ARBA00007255"/>
    </source>
</evidence>
<dbReference type="PROSITE" id="PS00822">
    <property type="entry name" value="CYTO_HEME_LYASE_2"/>
    <property type="match status" value="1"/>
</dbReference>
<dbReference type="InterPro" id="IPR016149">
    <property type="entry name" value="Casein_kin_II_reg-sub_N"/>
</dbReference>
<evidence type="ECO:0000256" key="1">
    <source>
        <dbReference type="ARBA" id="ARBA00004273"/>
    </source>
</evidence>
<comment type="subcellular location">
    <subcellularLocation>
        <location evidence="1">Mitochondrion inner membrane</location>
    </subcellularLocation>
</comment>
<evidence type="ECO:0000256" key="12">
    <source>
        <dbReference type="SAM" id="Coils"/>
    </source>
</evidence>
<dbReference type="InterPro" id="IPR000462">
    <property type="entry name" value="CDP-OH_P_trans"/>
</dbReference>
<keyword evidence="8" id="KW-0496">Mitochondrion</keyword>
<dbReference type="AlphaFoldDB" id="A0A7J6MLN4"/>
<evidence type="ECO:0000313" key="13">
    <source>
        <dbReference type="EMBL" id="KAF4672366.1"/>
    </source>
</evidence>
<comment type="similarity">
    <text evidence="2 11">Belongs to the casein kinase 2 subunit beta family.</text>
</comment>
<dbReference type="InterPro" id="IPR000704">
    <property type="entry name" value="Casein_kinase_II_reg-sub"/>
</dbReference>
<proteinExistence type="inferred from homology"/>
<dbReference type="InterPro" id="IPR043130">
    <property type="entry name" value="CDP-OH_PTrfase_TM_dom"/>
</dbReference>
<evidence type="ECO:0000256" key="5">
    <source>
        <dbReference type="ARBA" id="ARBA00022723"/>
    </source>
</evidence>
<dbReference type="GO" id="GO:0005956">
    <property type="term" value="C:protein kinase CK2 complex"/>
    <property type="evidence" value="ECO:0007669"/>
    <property type="project" value="UniProtKB-UniRule"/>
</dbReference>
<dbReference type="Pfam" id="PF01066">
    <property type="entry name" value="CDP-OH_P_transf"/>
    <property type="match status" value="1"/>
</dbReference>
<dbReference type="GO" id="GO:0004408">
    <property type="term" value="F:holocytochrome-c synthase activity"/>
    <property type="evidence" value="ECO:0007669"/>
    <property type="project" value="InterPro"/>
</dbReference>
<dbReference type="GO" id="GO:0005743">
    <property type="term" value="C:mitochondrial inner membrane"/>
    <property type="evidence" value="ECO:0007669"/>
    <property type="project" value="UniProtKB-SubCell"/>
</dbReference>
<evidence type="ECO:0000256" key="10">
    <source>
        <dbReference type="ARBA" id="ARBA00023239"/>
    </source>
</evidence>
<dbReference type="FunFam" id="2.20.25.20:FF:000001">
    <property type="entry name" value="Casein kinase II subunit beta"/>
    <property type="match status" value="1"/>
</dbReference>
<name>A0A7J6MLN4_PEROL</name>
<dbReference type="Gene3D" id="2.20.25.20">
    <property type="match status" value="1"/>
</dbReference>
<keyword evidence="6" id="KW-0999">Mitochondrion inner membrane</keyword>
<keyword evidence="5" id="KW-0479">Metal-binding</keyword>
<dbReference type="GO" id="GO:0008654">
    <property type="term" value="P:phospholipid biosynthetic process"/>
    <property type="evidence" value="ECO:0007669"/>
    <property type="project" value="InterPro"/>
</dbReference>
<gene>
    <name evidence="13" type="ORF">FOL46_009075</name>
</gene>
<feature type="coiled-coil region" evidence="12">
    <location>
        <begin position="889"/>
        <end position="916"/>
    </location>
</feature>
<dbReference type="Pfam" id="PF01265">
    <property type="entry name" value="Cyto_heme_lyase"/>
    <property type="match status" value="1"/>
</dbReference>
<accession>A0A7J6MLN4</accession>
<dbReference type="EMBL" id="JABANN010000079">
    <property type="protein sequence ID" value="KAF4672366.1"/>
    <property type="molecule type" value="Genomic_DNA"/>
</dbReference>
<keyword evidence="12" id="KW-0175">Coiled coil</keyword>
<dbReference type="FunFam" id="1.10.1820.10:FF:000005">
    <property type="entry name" value="Casein kinase II subunit beta"/>
    <property type="match status" value="1"/>
</dbReference>
<dbReference type="PANTHER" id="PTHR11740:SF0">
    <property type="entry name" value="CASEIN KINASE II SUBUNIT BETA"/>
    <property type="match status" value="1"/>
</dbReference>
<keyword evidence="9" id="KW-0472">Membrane</keyword>
<comment type="caution">
    <text evidence="13">The sequence shown here is derived from an EMBL/GenBank/DDBJ whole genome shotgun (WGS) entry which is preliminary data.</text>
</comment>
<dbReference type="Proteomes" id="UP000572268">
    <property type="component" value="Unassembled WGS sequence"/>
</dbReference>
<dbReference type="Gene3D" id="1.10.1820.10">
    <property type="entry name" value="protein kinase ck2 holoenzyme, chain C, domain 1"/>
    <property type="match status" value="1"/>
</dbReference>
<evidence type="ECO:0000256" key="6">
    <source>
        <dbReference type="ARBA" id="ARBA00022792"/>
    </source>
</evidence>
<evidence type="ECO:0000256" key="9">
    <source>
        <dbReference type="ARBA" id="ARBA00023136"/>
    </source>
</evidence>
<keyword evidence="4" id="KW-0349">Heme</keyword>
<evidence type="ECO:0000256" key="7">
    <source>
        <dbReference type="ARBA" id="ARBA00023004"/>
    </source>
</evidence>
<keyword evidence="10" id="KW-0456">Lyase</keyword>
<dbReference type="Pfam" id="PF01214">
    <property type="entry name" value="CK_II_beta"/>
    <property type="match status" value="1"/>
</dbReference>
<evidence type="ECO:0000256" key="2">
    <source>
        <dbReference type="ARBA" id="ARBA00006941"/>
    </source>
</evidence>